<dbReference type="PANTHER" id="PTHR19384:SF128">
    <property type="entry name" value="NADPH OXIDOREDUCTASE A"/>
    <property type="match status" value="1"/>
</dbReference>
<dbReference type="EMBL" id="JADEYS010000002">
    <property type="protein sequence ID" value="MBE9396273.1"/>
    <property type="molecule type" value="Genomic_DNA"/>
</dbReference>
<proteinExistence type="predicted"/>
<sequence>MTDIAILVGTESGNAQMVADALQEVMEETHDVSLHEEPDYDELDFTHRDVLIISCSTHGDGELPDNIIPLCDALKEQKPDLSHIRYGIVALGDQTYHQTFCQAGKDIDALLASLGAVRVGERFEVDACTQPLPDEDARDWVREWSAQL</sequence>
<comment type="caution">
    <text evidence="6">The sequence shown here is derived from an EMBL/GenBank/DDBJ whole genome shotgun (WGS) entry which is preliminary data.</text>
</comment>
<evidence type="ECO:0000256" key="2">
    <source>
        <dbReference type="ARBA" id="ARBA00022630"/>
    </source>
</evidence>
<dbReference type="PANTHER" id="PTHR19384">
    <property type="entry name" value="NITRIC OXIDE SYNTHASE-RELATED"/>
    <property type="match status" value="1"/>
</dbReference>
<evidence type="ECO:0000256" key="1">
    <source>
        <dbReference type="ARBA" id="ARBA00001917"/>
    </source>
</evidence>
<evidence type="ECO:0000259" key="5">
    <source>
        <dbReference type="PROSITE" id="PS50902"/>
    </source>
</evidence>
<keyword evidence="3" id="KW-0288">FMN</keyword>
<dbReference type="Pfam" id="PF00258">
    <property type="entry name" value="Flavodoxin_1"/>
    <property type="match status" value="1"/>
</dbReference>
<evidence type="ECO:0000256" key="4">
    <source>
        <dbReference type="ARBA" id="ARBA00022982"/>
    </source>
</evidence>
<dbReference type="GO" id="GO:0050660">
    <property type="term" value="F:flavin adenine dinucleotide binding"/>
    <property type="evidence" value="ECO:0007669"/>
    <property type="project" value="TreeGrafter"/>
</dbReference>
<dbReference type="PROSITE" id="PS50902">
    <property type="entry name" value="FLAVODOXIN_LIKE"/>
    <property type="match status" value="1"/>
</dbReference>
<reference evidence="6" key="1">
    <citation type="submission" date="2020-10" db="EMBL/GenBank/DDBJ databases">
        <title>Bacterium isolated from coastal waters sediment.</title>
        <authorList>
            <person name="Chen R.-J."/>
            <person name="Lu D.-C."/>
            <person name="Zhu K.-L."/>
            <person name="Du Z.-J."/>
        </authorList>
    </citation>
    <scope>NUCLEOTIDE SEQUENCE</scope>
    <source>
        <strain evidence="6">N1Y112</strain>
    </source>
</reference>
<keyword evidence="4" id="KW-0813">Transport</keyword>
<dbReference type="SUPFAM" id="SSF52218">
    <property type="entry name" value="Flavoproteins"/>
    <property type="match status" value="1"/>
</dbReference>
<feature type="domain" description="Flavodoxin-like" evidence="5">
    <location>
        <begin position="4"/>
        <end position="148"/>
    </location>
</feature>
<dbReference type="Proteomes" id="UP000640333">
    <property type="component" value="Unassembled WGS sequence"/>
</dbReference>
<dbReference type="Gene3D" id="3.40.50.360">
    <property type="match status" value="1"/>
</dbReference>
<dbReference type="AlphaFoldDB" id="A0A8J7JXF2"/>
<evidence type="ECO:0000313" key="7">
    <source>
        <dbReference type="Proteomes" id="UP000640333"/>
    </source>
</evidence>
<keyword evidence="2" id="KW-0285">Flavoprotein</keyword>
<name>A0A8J7JXF2_9GAMM</name>
<dbReference type="GO" id="GO:0005829">
    <property type="term" value="C:cytosol"/>
    <property type="evidence" value="ECO:0007669"/>
    <property type="project" value="TreeGrafter"/>
</dbReference>
<comment type="cofactor">
    <cofactor evidence="1">
        <name>FMN</name>
        <dbReference type="ChEBI" id="CHEBI:58210"/>
    </cofactor>
</comment>
<dbReference type="InterPro" id="IPR029039">
    <property type="entry name" value="Flavoprotein-like_sf"/>
</dbReference>
<keyword evidence="4" id="KW-0249">Electron transport</keyword>
<keyword evidence="7" id="KW-1185">Reference proteome</keyword>
<protein>
    <submittedName>
        <fullName evidence="6">Flavodoxin domain-containing protein</fullName>
    </submittedName>
</protein>
<accession>A0A8J7JXF2</accession>
<dbReference type="PRINTS" id="PR00369">
    <property type="entry name" value="FLAVODOXIN"/>
</dbReference>
<dbReference type="InterPro" id="IPR001094">
    <property type="entry name" value="Flavdoxin-like"/>
</dbReference>
<gene>
    <name evidence="6" type="ORF">IOQ59_03235</name>
</gene>
<dbReference type="InterPro" id="IPR008254">
    <property type="entry name" value="Flavodoxin/NO_synth"/>
</dbReference>
<dbReference type="GO" id="GO:0016491">
    <property type="term" value="F:oxidoreductase activity"/>
    <property type="evidence" value="ECO:0007669"/>
    <property type="project" value="TreeGrafter"/>
</dbReference>
<dbReference type="RefSeq" id="WP_193951819.1">
    <property type="nucleotide sequence ID" value="NZ_JADEYS010000002.1"/>
</dbReference>
<evidence type="ECO:0000256" key="3">
    <source>
        <dbReference type="ARBA" id="ARBA00022643"/>
    </source>
</evidence>
<organism evidence="6 7">
    <name type="scientific">Pontibacterium sinense</name>
    <dbReference type="NCBI Taxonomy" id="2781979"/>
    <lineage>
        <taxon>Bacteria</taxon>
        <taxon>Pseudomonadati</taxon>
        <taxon>Pseudomonadota</taxon>
        <taxon>Gammaproteobacteria</taxon>
        <taxon>Oceanospirillales</taxon>
        <taxon>Oceanospirillaceae</taxon>
        <taxon>Pontibacterium</taxon>
    </lineage>
</organism>
<dbReference type="GO" id="GO:0010181">
    <property type="term" value="F:FMN binding"/>
    <property type="evidence" value="ECO:0007669"/>
    <property type="project" value="InterPro"/>
</dbReference>
<evidence type="ECO:0000313" key="6">
    <source>
        <dbReference type="EMBL" id="MBE9396273.1"/>
    </source>
</evidence>